<dbReference type="AlphaFoldDB" id="A0A0B9GSB6"/>
<dbReference type="InterPro" id="IPR008183">
    <property type="entry name" value="Aldose_1/G6P_1-epimerase"/>
</dbReference>
<dbReference type="GO" id="GO:0030246">
    <property type="term" value="F:carbohydrate binding"/>
    <property type="evidence" value="ECO:0007669"/>
    <property type="project" value="InterPro"/>
</dbReference>
<organism evidence="1 2">
    <name type="scientific">Photobacterium gaetbulicola</name>
    <dbReference type="NCBI Taxonomy" id="1295392"/>
    <lineage>
        <taxon>Bacteria</taxon>
        <taxon>Pseudomonadati</taxon>
        <taxon>Pseudomonadota</taxon>
        <taxon>Gammaproteobacteria</taxon>
        <taxon>Vibrionales</taxon>
        <taxon>Vibrionaceae</taxon>
        <taxon>Photobacterium</taxon>
    </lineage>
</organism>
<dbReference type="Gene3D" id="2.70.98.10">
    <property type="match status" value="1"/>
</dbReference>
<reference evidence="1 2" key="1">
    <citation type="submission" date="2014-12" db="EMBL/GenBank/DDBJ databases">
        <title>Genome sequencing of Photobacterium gaetbulicola AD005a.</title>
        <authorList>
            <person name="Adrian T.G.S."/>
            <person name="Chan K.G."/>
        </authorList>
    </citation>
    <scope>NUCLEOTIDE SEQUENCE [LARGE SCALE GENOMIC DNA]</scope>
    <source>
        <strain evidence="1 2">AD005a</strain>
    </source>
</reference>
<dbReference type="Proteomes" id="UP000031278">
    <property type="component" value="Unassembled WGS sequence"/>
</dbReference>
<protein>
    <recommendedName>
        <fullName evidence="3">Aldose epimerase</fullName>
    </recommendedName>
</protein>
<dbReference type="InterPro" id="IPR011013">
    <property type="entry name" value="Gal_mutarotase_sf_dom"/>
</dbReference>
<gene>
    <name evidence="1" type="ORF">RJ45_21360</name>
</gene>
<dbReference type="Pfam" id="PF01263">
    <property type="entry name" value="Aldose_epim"/>
    <property type="match status" value="1"/>
</dbReference>
<accession>A0A0B9GSB6</accession>
<dbReference type="InterPro" id="IPR014718">
    <property type="entry name" value="GH-type_carb-bd"/>
</dbReference>
<dbReference type="CDD" id="cd09021">
    <property type="entry name" value="Aldose_epim_Ec_YphB"/>
    <property type="match status" value="1"/>
</dbReference>
<dbReference type="GO" id="GO:0005975">
    <property type="term" value="P:carbohydrate metabolic process"/>
    <property type="evidence" value="ECO:0007669"/>
    <property type="project" value="InterPro"/>
</dbReference>
<dbReference type="RefSeq" id="WP_039467201.1">
    <property type="nucleotide sequence ID" value="NZ_JWLZ01000197.1"/>
</dbReference>
<evidence type="ECO:0000313" key="2">
    <source>
        <dbReference type="Proteomes" id="UP000031278"/>
    </source>
</evidence>
<dbReference type="EMBL" id="JWLZ01000197">
    <property type="protein sequence ID" value="KHT61666.1"/>
    <property type="molecule type" value="Genomic_DNA"/>
</dbReference>
<name>A0A0B9GSB6_9GAMM</name>
<dbReference type="SUPFAM" id="SSF74650">
    <property type="entry name" value="Galactose mutarotase-like"/>
    <property type="match status" value="1"/>
</dbReference>
<evidence type="ECO:0000313" key="1">
    <source>
        <dbReference type="EMBL" id="KHT61666.1"/>
    </source>
</evidence>
<dbReference type="GO" id="GO:0016853">
    <property type="term" value="F:isomerase activity"/>
    <property type="evidence" value="ECO:0007669"/>
    <property type="project" value="InterPro"/>
</dbReference>
<evidence type="ECO:0008006" key="3">
    <source>
        <dbReference type="Google" id="ProtNLM"/>
    </source>
</evidence>
<sequence>MSNFHTISMGNISLTASLNGGCITSLTFGKHHILKPSPTSSIAFPFAGQSAMFPMAPIVNRISNNQFEWQGRRFDLPLNGTDPNFFLHGDAWLSQWHLIPESCCQNQLAITMQSSIPDVCCYKLIQTIRIEHEQIYFTLTLKNNGDTEFPFGIGFHPFFVVDNKTRIQFSAQGFWTEDENHLPAAYSQYIPNEFNFSSATVIPDHWINNGYYSGSGLDCTLTQERIKINIRSAEPYIQVYKPQGDAGFICIEPQSQFVDAHSTNNKQSLTVLKPTQSMSVFMSIRISER</sequence>
<proteinExistence type="predicted"/>
<comment type="caution">
    <text evidence="1">The sequence shown here is derived from an EMBL/GenBank/DDBJ whole genome shotgun (WGS) entry which is preliminary data.</text>
</comment>